<organism evidence="3 4">
    <name type="scientific">Choiromyces venosus 120613-1</name>
    <dbReference type="NCBI Taxonomy" id="1336337"/>
    <lineage>
        <taxon>Eukaryota</taxon>
        <taxon>Fungi</taxon>
        <taxon>Dikarya</taxon>
        <taxon>Ascomycota</taxon>
        <taxon>Pezizomycotina</taxon>
        <taxon>Pezizomycetes</taxon>
        <taxon>Pezizales</taxon>
        <taxon>Tuberaceae</taxon>
        <taxon>Choiromyces</taxon>
    </lineage>
</organism>
<feature type="compositionally biased region" description="Polar residues" evidence="2">
    <location>
        <begin position="432"/>
        <end position="446"/>
    </location>
</feature>
<feature type="compositionally biased region" description="Polar residues" evidence="2">
    <location>
        <begin position="301"/>
        <end position="322"/>
    </location>
</feature>
<accession>A0A3N4JZP2</accession>
<proteinExistence type="predicted"/>
<feature type="region of interest" description="Disordered" evidence="2">
    <location>
        <begin position="1"/>
        <end position="87"/>
    </location>
</feature>
<protein>
    <submittedName>
        <fullName evidence="3">Uncharacterized protein</fullName>
    </submittedName>
</protein>
<sequence>MSETSGRNPHPYVPAAQIPQRPVPDGNGVHPVIHESIAASYNHPNDPSLPQTHGSIDERVMNGHNSGEQHYHYSDAPSSTPRTAYPNGSLATAAQKWPPYFQGQYSSPTGDHDQPRHLQHNVSHLNPQFSPQQTQHGWESTRPIVSRQHSTSSHDPSFAHPHNMTHPPPYSMTTPSYNRPPHNPNPVEPNAAAPSPPNQYPSSPRTPQVSQLPTTNGLPASLGTRTSSSARVVPSMPAPAMNGHHQHQHSNNIHLSSDRVMFVEPNHDSSARYSPLNTSVSARRPSGLDIRPDSGGRVTNPYGSLTPVNHQNSFYPSSSPLSPGSKVTPMRNDSGSVSAGGHFSRGYQFPPRDDGYRYADSHNSERRHSEDHGYPTAPNQLGAQKRGPPMEPREQSPRRNSNMLNGRLHGQSNGHDSIPDDTDEEDIKVETMSRTGSISPTATRNVIQRVRRDSMDSAGSTESAKDGSKKRGGPVFTDSNGRQHYEEDVLPLGVENEIPPGWQMGTGKKCLRKLLPVAKDGLSVFPEWGLTSAGKARQRLPKACASCRTKKIKCV</sequence>
<feature type="compositionally biased region" description="Polar residues" evidence="2">
    <location>
        <begin position="271"/>
        <end position="281"/>
    </location>
</feature>
<feature type="region of interest" description="Disordered" evidence="2">
    <location>
        <begin position="268"/>
        <end position="484"/>
    </location>
</feature>
<dbReference type="CDD" id="cd00067">
    <property type="entry name" value="GAL4"/>
    <property type="match status" value="1"/>
</dbReference>
<evidence type="ECO:0000313" key="4">
    <source>
        <dbReference type="Proteomes" id="UP000276215"/>
    </source>
</evidence>
<dbReference type="EMBL" id="ML120361">
    <property type="protein sequence ID" value="RPB03854.1"/>
    <property type="molecule type" value="Genomic_DNA"/>
</dbReference>
<name>A0A3N4JZP2_9PEZI</name>
<dbReference type="OrthoDB" id="2563500at2759"/>
<feature type="compositionally biased region" description="Basic and acidic residues" evidence="2">
    <location>
        <begin position="55"/>
        <end position="73"/>
    </location>
</feature>
<keyword evidence="1" id="KW-0539">Nucleus</keyword>
<feature type="compositionally biased region" description="Polar residues" evidence="2">
    <location>
        <begin position="42"/>
        <end position="54"/>
    </location>
</feature>
<feature type="region of interest" description="Disordered" evidence="2">
    <location>
        <begin position="145"/>
        <end position="250"/>
    </location>
</feature>
<dbReference type="GO" id="GO:0008270">
    <property type="term" value="F:zinc ion binding"/>
    <property type="evidence" value="ECO:0007669"/>
    <property type="project" value="InterPro"/>
</dbReference>
<dbReference type="GO" id="GO:0000981">
    <property type="term" value="F:DNA-binding transcription factor activity, RNA polymerase II-specific"/>
    <property type="evidence" value="ECO:0007669"/>
    <property type="project" value="InterPro"/>
</dbReference>
<evidence type="ECO:0000256" key="1">
    <source>
        <dbReference type="ARBA" id="ARBA00023242"/>
    </source>
</evidence>
<feature type="compositionally biased region" description="Polar residues" evidence="2">
    <location>
        <begin position="398"/>
        <end position="415"/>
    </location>
</feature>
<evidence type="ECO:0000256" key="2">
    <source>
        <dbReference type="SAM" id="MobiDB-lite"/>
    </source>
</evidence>
<feature type="compositionally biased region" description="Polar residues" evidence="2">
    <location>
        <begin position="205"/>
        <end position="230"/>
    </location>
</feature>
<dbReference type="InterPro" id="IPR001138">
    <property type="entry name" value="Zn2Cys6_DnaBD"/>
</dbReference>
<keyword evidence="4" id="KW-1185">Reference proteome</keyword>
<gene>
    <name evidence="3" type="ORF">L873DRAFT_103760</name>
</gene>
<evidence type="ECO:0000313" key="3">
    <source>
        <dbReference type="EMBL" id="RPB03854.1"/>
    </source>
</evidence>
<dbReference type="AlphaFoldDB" id="A0A3N4JZP2"/>
<feature type="compositionally biased region" description="Basic and acidic residues" evidence="2">
    <location>
        <begin position="351"/>
        <end position="373"/>
    </location>
</feature>
<reference evidence="3 4" key="1">
    <citation type="journal article" date="2018" name="Nat. Ecol. Evol.">
        <title>Pezizomycetes genomes reveal the molecular basis of ectomycorrhizal truffle lifestyle.</title>
        <authorList>
            <person name="Murat C."/>
            <person name="Payen T."/>
            <person name="Noel B."/>
            <person name="Kuo A."/>
            <person name="Morin E."/>
            <person name="Chen J."/>
            <person name="Kohler A."/>
            <person name="Krizsan K."/>
            <person name="Balestrini R."/>
            <person name="Da Silva C."/>
            <person name="Montanini B."/>
            <person name="Hainaut M."/>
            <person name="Levati E."/>
            <person name="Barry K.W."/>
            <person name="Belfiori B."/>
            <person name="Cichocki N."/>
            <person name="Clum A."/>
            <person name="Dockter R.B."/>
            <person name="Fauchery L."/>
            <person name="Guy J."/>
            <person name="Iotti M."/>
            <person name="Le Tacon F."/>
            <person name="Lindquist E.A."/>
            <person name="Lipzen A."/>
            <person name="Malagnac F."/>
            <person name="Mello A."/>
            <person name="Molinier V."/>
            <person name="Miyauchi S."/>
            <person name="Poulain J."/>
            <person name="Riccioni C."/>
            <person name="Rubini A."/>
            <person name="Sitrit Y."/>
            <person name="Splivallo R."/>
            <person name="Traeger S."/>
            <person name="Wang M."/>
            <person name="Zifcakova L."/>
            <person name="Wipf D."/>
            <person name="Zambonelli A."/>
            <person name="Paolocci F."/>
            <person name="Nowrousian M."/>
            <person name="Ottonello S."/>
            <person name="Baldrian P."/>
            <person name="Spatafora J.W."/>
            <person name="Henrissat B."/>
            <person name="Nagy L.G."/>
            <person name="Aury J.M."/>
            <person name="Wincker P."/>
            <person name="Grigoriev I.V."/>
            <person name="Bonfante P."/>
            <person name="Martin F.M."/>
        </authorList>
    </citation>
    <scope>NUCLEOTIDE SEQUENCE [LARGE SCALE GENOMIC DNA]</scope>
    <source>
        <strain evidence="3 4">120613-1</strain>
    </source>
</reference>
<dbReference type="Proteomes" id="UP000276215">
    <property type="component" value="Unassembled WGS sequence"/>
</dbReference>